<name>A0A0A9F0X0_ARUDO</name>
<reference evidence="1" key="1">
    <citation type="submission" date="2014-09" db="EMBL/GenBank/DDBJ databases">
        <authorList>
            <person name="Magalhaes I.L.F."/>
            <person name="Oliveira U."/>
            <person name="Santos F.R."/>
            <person name="Vidigal T.H.D.A."/>
            <person name="Brescovit A.D."/>
            <person name="Santos A.J."/>
        </authorList>
    </citation>
    <scope>NUCLEOTIDE SEQUENCE</scope>
    <source>
        <tissue evidence="1">Shoot tissue taken approximately 20 cm above the soil surface</tissue>
    </source>
</reference>
<evidence type="ECO:0000313" key="1">
    <source>
        <dbReference type="EMBL" id="JAE01943.1"/>
    </source>
</evidence>
<organism evidence="1">
    <name type="scientific">Arundo donax</name>
    <name type="common">Giant reed</name>
    <name type="synonym">Donax arundinaceus</name>
    <dbReference type="NCBI Taxonomy" id="35708"/>
    <lineage>
        <taxon>Eukaryota</taxon>
        <taxon>Viridiplantae</taxon>
        <taxon>Streptophyta</taxon>
        <taxon>Embryophyta</taxon>
        <taxon>Tracheophyta</taxon>
        <taxon>Spermatophyta</taxon>
        <taxon>Magnoliopsida</taxon>
        <taxon>Liliopsida</taxon>
        <taxon>Poales</taxon>
        <taxon>Poaceae</taxon>
        <taxon>PACMAD clade</taxon>
        <taxon>Arundinoideae</taxon>
        <taxon>Arundineae</taxon>
        <taxon>Arundo</taxon>
    </lineage>
</organism>
<accession>A0A0A9F0X0</accession>
<sequence length="10" mass="1240">MKVLTHHLNF</sequence>
<proteinExistence type="predicted"/>
<reference evidence="1" key="2">
    <citation type="journal article" date="2015" name="Data Brief">
        <title>Shoot transcriptome of the giant reed, Arundo donax.</title>
        <authorList>
            <person name="Barrero R.A."/>
            <person name="Guerrero F.D."/>
            <person name="Moolhuijzen P."/>
            <person name="Goolsby J.A."/>
            <person name="Tidwell J."/>
            <person name="Bellgard S.E."/>
            <person name="Bellgard M.I."/>
        </authorList>
    </citation>
    <scope>NUCLEOTIDE SEQUENCE</scope>
    <source>
        <tissue evidence="1">Shoot tissue taken approximately 20 cm above the soil surface</tissue>
    </source>
</reference>
<dbReference type="EMBL" id="GBRH01195953">
    <property type="protein sequence ID" value="JAE01943.1"/>
    <property type="molecule type" value="Transcribed_RNA"/>
</dbReference>
<protein>
    <submittedName>
        <fullName evidence="1">Uncharacterized protein</fullName>
    </submittedName>
</protein>